<comment type="caution">
    <text evidence="1">The sequence shown here is derived from an EMBL/GenBank/DDBJ whole genome shotgun (WGS) entry which is preliminary data.</text>
</comment>
<dbReference type="EMBL" id="CAJVQB010022627">
    <property type="protein sequence ID" value="CAG8800038.1"/>
    <property type="molecule type" value="Genomic_DNA"/>
</dbReference>
<protein>
    <submittedName>
        <fullName evidence="1">14252_t:CDS:1</fullName>
    </submittedName>
</protein>
<accession>A0ABN7VU80</accession>
<gene>
    <name evidence="1" type="ORF">GMARGA_LOCUS22897</name>
</gene>
<organism evidence="1 2">
    <name type="scientific">Gigaspora margarita</name>
    <dbReference type="NCBI Taxonomy" id="4874"/>
    <lineage>
        <taxon>Eukaryota</taxon>
        <taxon>Fungi</taxon>
        <taxon>Fungi incertae sedis</taxon>
        <taxon>Mucoromycota</taxon>
        <taxon>Glomeromycotina</taxon>
        <taxon>Glomeromycetes</taxon>
        <taxon>Diversisporales</taxon>
        <taxon>Gigasporaceae</taxon>
        <taxon>Gigaspora</taxon>
    </lineage>
</organism>
<reference evidence="1 2" key="1">
    <citation type="submission" date="2021-06" db="EMBL/GenBank/DDBJ databases">
        <authorList>
            <person name="Kallberg Y."/>
            <person name="Tangrot J."/>
            <person name="Rosling A."/>
        </authorList>
    </citation>
    <scope>NUCLEOTIDE SEQUENCE [LARGE SCALE GENOMIC DNA]</scope>
    <source>
        <strain evidence="1 2">120-4 pot B 10/14</strain>
    </source>
</reference>
<evidence type="ECO:0000313" key="1">
    <source>
        <dbReference type="EMBL" id="CAG8800038.1"/>
    </source>
</evidence>
<dbReference type="Proteomes" id="UP000789901">
    <property type="component" value="Unassembled WGS sequence"/>
</dbReference>
<feature type="non-terminal residue" evidence="1">
    <location>
        <position position="1"/>
    </location>
</feature>
<name>A0ABN7VU80_GIGMA</name>
<keyword evidence="2" id="KW-1185">Reference proteome</keyword>
<evidence type="ECO:0000313" key="2">
    <source>
        <dbReference type="Proteomes" id="UP000789901"/>
    </source>
</evidence>
<sequence length="140" mass="16119">GSKYATLSIIYPLIQALKYTFAGCEMEYYVSNDEQDTSNFCYKKSSDDDSEDSELDVPKSPVNLANNSLSNTQIIKTMQNIIYDSLFEYWDEPKMIGLLVSLLDPRLKTLSCWDEETQERAKAELTHQFVTLVSSNKFDW</sequence>
<proteinExistence type="predicted"/>